<organism evidence="2 3">
    <name type="scientific">Prochlorococcus marinus subsp. pastoris (strain CCMP1986 / NIES-2087 / MED4)</name>
    <dbReference type="NCBI Taxonomy" id="59919"/>
    <lineage>
        <taxon>Bacteria</taxon>
        <taxon>Bacillati</taxon>
        <taxon>Cyanobacteriota</taxon>
        <taxon>Cyanophyceae</taxon>
        <taxon>Synechococcales</taxon>
        <taxon>Prochlorococcaceae</taxon>
        <taxon>Prochlorococcus</taxon>
    </lineage>
</organism>
<dbReference type="KEGG" id="pmm:PMM1996"/>
<evidence type="ECO:0000313" key="2">
    <source>
        <dbReference type="EMBL" id="CAP16501.1"/>
    </source>
</evidence>
<proteinExistence type="predicted"/>
<name>A8WIL3_PROMP</name>
<sequence length="39" mass="4561">MNAINKYLPFGLKAEKIMPSFIIFKLLTFSGFIAYMMNR</sequence>
<accession>A8WIL3</accession>
<protein>
    <submittedName>
        <fullName evidence="2">Uncharacterized protein</fullName>
    </submittedName>
</protein>
<dbReference type="AlphaFoldDB" id="A8WIL3"/>
<keyword evidence="1" id="KW-0812">Transmembrane</keyword>
<evidence type="ECO:0000256" key="1">
    <source>
        <dbReference type="SAM" id="Phobius"/>
    </source>
</evidence>
<keyword evidence="1" id="KW-1133">Transmembrane helix</keyword>
<dbReference type="Proteomes" id="UP000001026">
    <property type="component" value="Chromosome"/>
</dbReference>
<keyword evidence="1" id="KW-0472">Membrane</keyword>
<feature type="transmembrane region" description="Helical" evidence="1">
    <location>
        <begin position="17"/>
        <end position="37"/>
    </location>
</feature>
<gene>
    <name evidence="2" type="ordered locus">PMM1996</name>
</gene>
<dbReference type="EMBL" id="BX548174">
    <property type="protein sequence ID" value="CAP16501.1"/>
    <property type="molecule type" value="Genomic_DNA"/>
</dbReference>
<dbReference type="STRING" id="59919.PMM1996"/>
<reference evidence="2 3" key="1">
    <citation type="journal article" date="2003" name="Nature">
        <title>Genome divergence in two Prochlorococcus ecotypes reflects oceanic niche differentiation.</title>
        <authorList>
            <person name="Rocap G."/>
            <person name="Larimer F.W."/>
            <person name="Lamerdin J.E."/>
            <person name="Malfatti S."/>
            <person name="Chain P."/>
            <person name="Ahlgren N.A."/>
            <person name="Arellano A."/>
            <person name="Coleman M."/>
            <person name="Hauser L."/>
            <person name="Hess W.R."/>
            <person name="Johnson Z.I."/>
            <person name="Land M.L."/>
            <person name="Lindell D."/>
            <person name="Post A.F."/>
            <person name="Regala W."/>
            <person name="Shah M."/>
            <person name="Shaw S.L."/>
            <person name="Steglich C."/>
            <person name="Sullivan M.B."/>
            <person name="Ting C.S."/>
            <person name="Tolonen A."/>
            <person name="Webb E.A."/>
            <person name="Zinser E.R."/>
            <person name="Chisholm S.W."/>
        </authorList>
    </citation>
    <scope>NUCLEOTIDE SEQUENCE [LARGE SCALE GENOMIC DNA]</scope>
    <source>
        <strain evidence="3">CCMP1986 / NIES-2087 / MED4</strain>
    </source>
</reference>
<dbReference type="HOGENOM" id="CLU_219785_0_0_3"/>
<evidence type="ECO:0000313" key="3">
    <source>
        <dbReference type="Proteomes" id="UP000001026"/>
    </source>
</evidence>